<dbReference type="AlphaFoldDB" id="A0A926DYI2"/>
<reference evidence="3" key="1">
    <citation type="submission" date="2020-08" db="EMBL/GenBank/DDBJ databases">
        <title>Genome public.</title>
        <authorList>
            <person name="Liu C."/>
            <person name="Sun Q."/>
        </authorList>
    </citation>
    <scope>NUCLEOTIDE SEQUENCE</scope>
    <source>
        <strain evidence="3">NSJ-31</strain>
    </source>
</reference>
<keyword evidence="4" id="KW-1185">Reference proteome</keyword>
<dbReference type="EMBL" id="JACRST010000004">
    <property type="protein sequence ID" value="MBC8546162.1"/>
    <property type="molecule type" value="Genomic_DNA"/>
</dbReference>
<name>A0A926DYI2_9FIRM</name>
<gene>
    <name evidence="3" type="ORF">H8711_04330</name>
</gene>
<dbReference type="Pfam" id="PF13277">
    <property type="entry name" value="YmdB"/>
    <property type="match status" value="1"/>
</dbReference>
<dbReference type="Gene3D" id="3.60.21.10">
    <property type="match status" value="1"/>
</dbReference>
<feature type="binding site" evidence="2">
    <location>
        <position position="39"/>
    </location>
    <ligand>
        <name>Fe cation</name>
        <dbReference type="ChEBI" id="CHEBI:24875"/>
        <label>2</label>
    </ligand>
</feature>
<dbReference type="SUPFAM" id="SSF56300">
    <property type="entry name" value="Metallo-dependent phosphatases"/>
    <property type="match status" value="1"/>
</dbReference>
<sequence>MRVLALGDVVGQAGCDMVRRHLPRLRQEEGVDFCVVNGENSAEGNGILPSSAKQLFDAGADVITTGNHGLRRREINDLLDQNTGLLRPANYHPSAHGFGWYLYDMLSYQVAVINLQGTVYLDNIENPFAWIDRMLDTIDARIKIVDFHAEATSEKLALSYYLDGRVSLLFGTHTHVQTADERIYPGGMGYITDLGMCGPSESVLGVRPELAIRRLSTHLPTRFENADGPCHLCGIVADIDEKSGKTTKITRIEIK</sequence>
<dbReference type="PANTHER" id="PTHR36303">
    <property type="entry name" value="2',3'-CYCLIC-NUCLEOTIDE 2'-PHOSPHODIESTERASE"/>
    <property type="match status" value="1"/>
</dbReference>
<dbReference type="PIRSF" id="PIRSF004789">
    <property type="entry name" value="DR1281"/>
    <property type="match status" value="1"/>
</dbReference>
<feature type="binding site" evidence="2">
    <location>
        <position position="148"/>
    </location>
    <ligand>
        <name>Fe cation</name>
        <dbReference type="ChEBI" id="CHEBI:24875"/>
        <label>2</label>
    </ligand>
</feature>
<protein>
    <submittedName>
        <fullName evidence="3">TIGR00282 family metallophosphoesterase</fullName>
    </submittedName>
</protein>
<feature type="binding site" evidence="2">
    <location>
        <position position="175"/>
    </location>
    <ligand>
        <name>Fe cation</name>
        <dbReference type="ChEBI" id="CHEBI:24875"/>
        <label>1</label>
    </ligand>
</feature>
<accession>A0A926DYI2</accession>
<evidence type="ECO:0000256" key="2">
    <source>
        <dbReference type="PIRSR" id="PIRSR004789-51"/>
    </source>
</evidence>
<dbReference type="GO" id="GO:0046872">
    <property type="term" value="F:metal ion binding"/>
    <property type="evidence" value="ECO:0007669"/>
    <property type="project" value="UniProtKB-KW"/>
</dbReference>
<evidence type="ECO:0000256" key="1">
    <source>
        <dbReference type="PIRSR" id="PIRSR004789-50"/>
    </source>
</evidence>
<feature type="active site" description="Proton donor" evidence="1">
    <location>
        <position position="68"/>
    </location>
</feature>
<feature type="binding site" evidence="2">
    <location>
        <position position="40"/>
    </location>
    <ligand>
        <name>Fe cation</name>
        <dbReference type="ChEBI" id="CHEBI:24875"/>
        <label>1</label>
    </ligand>
</feature>
<dbReference type="RefSeq" id="WP_249282315.1">
    <property type="nucleotide sequence ID" value="NZ_JACRST010000004.1"/>
</dbReference>
<dbReference type="GO" id="GO:0004113">
    <property type="term" value="F:2',3'-cyclic-nucleotide 3'-phosphodiesterase activity"/>
    <property type="evidence" value="ECO:0007669"/>
    <property type="project" value="TreeGrafter"/>
</dbReference>
<dbReference type="PANTHER" id="PTHR36303:SF1">
    <property type="entry name" value="2',3'-CYCLIC-NUCLEOTIDE 2'-PHOSPHODIESTERASE"/>
    <property type="match status" value="1"/>
</dbReference>
<keyword evidence="2" id="KW-0479">Metal-binding</keyword>
<feature type="binding site" evidence="2">
    <location>
        <position position="67"/>
    </location>
    <ligand>
        <name>Fe cation</name>
        <dbReference type="ChEBI" id="CHEBI:24875"/>
        <label>2</label>
    </ligand>
</feature>
<proteinExistence type="predicted"/>
<dbReference type="NCBIfam" id="TIGR00282">
    <property type="entry name" value="TIGR00282 family metallophosphoesterase"/>
    <property type="match status" value="1"/>
</dbReference>
<evidence type="ECO:0000313" key="3">
    <source>
        <dbReference type="EMBL" id="MBC8546162.1"/>
    </source>
</evidence>
<evidence type="ECO:0000313" key="4">
    <source>
        <dbReference type="Proteomes" id="UP000653127"/>
    </source>
</evidence>
<dbReference type="InterPro" id="IPR029052">
    <property type="entry name" value="Metallo-depent_PP-like"/>
</dbReference>
<dbReference type="InterPro" id="IPR005235">
    <property type="entry name" value="YmdB-like"/>
</dbReference>
<feature type="binding site" evidence="2">
    <location>
        <position position="173"/>
    </location>
    <ligand>
        <name>Fe cation</name>
        <dbReference type="ChEBI" id="CHEBI:24875"/>
        <label>2</label>
    </ligand>
</feature>
<feature type="binding site" evidence="2">
    <location>
        <position position="8"/>
    </location>
    <ligand>
        <name>Fe cation</name>
        <dbReference type="ChEBI" id="CHEBI:24875"/>
        <label>1</label>
    </ligand>
</feature>
<comment type="caution">
    <text evidence="3">The sequence shown here is derived from an EMBL/GenBank/DDBJ whole genome shotgun (WGS) entry which is preliminary data.</text>
</comment>
<dbReference type="Proteomes" id="UP000653127">
    <property type="component" value="Unassembled WGS sequence"/>
</dbReference>
<dbReference type="CDD" id="cd07382">
    <property type="entry name" value="MPP_DR1281"/>
    <property type="match status" value="1"/>
</dbReference>
<feature type="binding site" evidence="2">
    <location>
        <position position="39"/>
    </location>
    <ligand>
        <name>Fe cation</name>
        <dbReference type="ChEBI" id="CHEBI:24875"/>
        <label>1</label>
    </ligand>
</feature>
<organism evidence="3 4">
    <name type="scientific">Ligaoa zhengdingensis</name>
    <dbReference type="NCBI Taxonomy" id="2763658"/>
    <lineage>
        <taxon>Bacteria</taxon>
        <taxon>Bacillati</taxon>
        <taxon>Bacillota</taxon>
        <taxon>Clostridia</taxon>
        <taxon>Eubacteriales</taxon>
        <taxon>Oscillospiraceae</taxon>
        <taxon>Ligaoa</taxon>
    </lineage>
</organism>